<sequence>MVKLNKAEKTLFDQCKVKYMEENNLSKLRLNNDIVKEIIRLGHNQYGLVSTVPLHILHDKILTKCGEYIETFEEKEEKEEIKAKKIQKKAKKEMAEAIRKRHEEEMKKEMEYYNLEEEESEVLPVKYDAPKPVEVKVSDTKIEVIEEEEDEEVSNSTVLEELAEDVKESKLDIDDLLDTI</sequence>
<comment type="caution">
    <text evidence="2">The sequence shown here is derived from an EMBL/GenBank/DDBJ whole genome shotgun (WGS) entry which is preliminary data.</text>
</comment>
<evidence type="ECO:0000313" key="2">
    <source>
        <dbReference type="EMBL" id="KKM88288.1"/>
    </source>
</evidence>
<dbReference type="EMBL" id="LAZR01006979">
    <property type="protein sequence ID" value="KKM88288.1"/>
    <property type="molecule type" value="Genomic_DNA"/>
</dbReference>
<keyword evidence="1" id="KW-0175">Coiled coil</keyword>
<name>A0A0F9L3G2_9ZZZZ</name>
<accession>A0A0F9L3G2</accession>
<dbReference type="AlphaFoldDB" id="A0A0F9L3G2"/>
<protein>
    <submittedName>
        <fullName evidence="2">Uncharacterized protein</fullName>
    </submittedName>
</protein>
<evidence type="ECO:0000256" key="1">
    <source>
        <dbReference type="SAM" id="Coils"/>
    </source>
</evidence>
<organism evidence="2">
    <name type="scientific">marine sediment metagenome</name>
    <dbReference type="NCBI Taxonomy" id="412755"/>
    <lineage>
        <taxon>unclassified sequences</taxon>
        <taxon>metagenomes</taxon>
        <taxon>ecological metagenomes</taxon>
    </lineage>
</organism>
<proteinExistence type="predicted"/>
<gene>
    <name evidence="2" type="ORF">LCGC14_1260240</name>
</gene>
<feature type="coiled-coil region" evidence="1">
    <location>
        <begin position="69"/>
        <end position="119"/>
    </location>
</feature>
<reference evidence="2" key="1">
    <citation type="journal article" date="2015" name="Nature">
        <title>Complex archaea that bridge the gap between prokaryotes and eukaryotes.</title>
        <authorList>
            <person name="Spang A."/>
            <person name="Saw J.H."/>
            <person name="Jorgensen S.L."/>
            <person name="Zaremba-Niedzwiedzka K."/>
            <person name="Martijn J."/>
            <person name="Lind A.E."/>
            <person name="van Eijk R."/>
            <person name="Schleper C."/>
            <person name="Guy L."/>
            <person name="Ettema T.J."/>
        </authorList>
    </citation>
    <scope>NUCLEOTIDE SEQUENCE</scope>
</reference>